<name>A0A9P4U4T7_9PLEO</name>
<evidence type="ECO:0000313" key="2">
    <source>
        <dbReference type="EMBL" id="KAF2437375.1"/>
    </source>
</evidence>
<feature type="compositionally biased region" description="Polar residues" evidence="1">
    <location>
        <begin position="12"/>
        <end position="31"/>
    </location>
</feature>
<sequence length="177" mass="20241">MCPLPDLGHGIPNSTPVLQPNIAPTQSTHLPQPSRRKSDSHFENATYTSLRFRYDYRSFSQPGRYAFPYSSTARTHDPTSTSRFPPSLISATHRIVSQRPTSPNDCFGVPSRLSRLVSMSWRTDLIDLLWRVRIRFPLPTHHPLSQKTQRFFSNQSLRERLPYPPPISSASHSQSQN</sequence>
<dbReference type="AlphaFoldDB" id="A0A9P4U4T7"/>
<accession>A0A9P4U4T7</accession>
<keyword evidence="3" id="KW-1185">Reference proteome</keyword>
<evidence type="ECO:0000313" key="3">
    <source>
        <dbReference type="Proteomes" id="UP000799764"/>
    </source>
</evidence>
<reference evidence="2" key="1">
    <citation type="journal article" date="2020" name="Stud. Mycol.">
        <title>101 Dothideomycetes genomes: a test case for predicting lifestyles and emergence of pathogens.</title>
        <authorList>
            <person name="Haridas S."/>
            <person name="Albert R."/>
            <person name="Binder M."/>
            <person name="Bloem J."/>
            <person name="Labutti K."/>
            <person name="Salamov A."/>
            <person name="Andreopoulos B."/>
            <person name="Baker S."/>
            <person name="Barry K."/>
            <person name="Bills G."/>
            <person name="Bluhm B."/>
            <person name="Cannon C."/>
            <person name="Castanera R."/>
            <person name="Culley D."/>
            <person name="Daum C."/>
            <person name="Ezra D."/>
            <person name="Gonzalez J."/>
            <person name="Henrissat B."/>
            <person name="Kuo A."/>
            <person name="Liang C."/>
            <person name="Lipzen A."/>
            <person name="Lutzoni F."/>
            <person name="Magnuson J."/>
            <person name="Mondo S."/>
            <person name="Nolan M."/>
            <person name="Ohm R."/>
            <person name="Pangilinan J."/>
            <person name="Park H.-J."/>
            <person name="Ramirez L."/>
            <person name="Alfaro M."/>
            <person name="Sun H."/>
            <person name="Tritt A."/>
            <person name="Yoshinaga Y."/>
            <person name="Zwiers L.-H."/>
            <person name="Turgeon B."/>
            <person name="Goodwin S."/>
            <person name="Spatafora J."/>
            <person name="Crous P."/>
            <person name="Grigoriev I."/>
        </authorList>
    </citation>
    <scope>NUCLEOTIDE SEQUENCE</scope>
    <source>
        <strain evidence="2">CBS 690.94</strain>
    </source>
</reference>
<gene>
    <name evidence="2" type="ORF">P171DRAFT_181725</name>
</gene>
<protein>
    <submittedName>
        <fullName evidence="2">Uncharacterized protein</fullName>
    </submittedName>
</protein>
<feature type="region of interest" description="Disordered" evidence="1">
    <location>
        <begin position="1"/>
        <end position="41"/>
    </location>
</feature>
<comment type="caution">
    <text evidence="2">The sequence shown here is derived from an EMBL/GenBank/DDBJ whole genome shotgun (WGS) entry which is preliminary data.</text>
</comment>
<dbReference type="Proteomes" id="UP000799764">
    <property type="component" value="Unassembled WGS sequence"/>
</dbReference>
<proteinExistence type="predicted"/>
<organism evidence="2 3">
    <name type="scientific">Karstenula rhodostoma CBS 690.94</name>
    <dbReference type="NCBI Taxonomy" id="1392251"/>
    <lineage>
        <taxon>Eukaryota</taxon>
        <taxon>Fungi</taxon>
        <taxon>Dikarya</taxon>
        <taxon>Ascomycota</taxon>
        <taxon>Pezizomycotina</taxon>
        <taxon>Dothideomycetes</taxon>
        <taxon>Pleosporomycetidae</taxon>
        <taxon>Pleosporales</taxon>
        <taxon>Massarineae</taxon>
        <taxon>Didymosphaeriaceae</taxon>
        <taxon>Karstenula</taxon>
    </lineage>
</organism>
<dbReference type="EMBL" id="MU001516">
    <property type="protein sequence ID" value="KAF2437375.1"/>
    <property type="molecule type" value="Genomic_DNA"/>
</dbReference>
<evidence type="ECO:0000256" key="1">
    <source>
        <dbReference type="SAM" id="MobiDB-lite"/>
    </source>
</evidence>